<dbReference type="AlphaFoldDB" id="A0A4P6YS81"/>
<evidence type="ECO:0000256" key="5">
    <source>
        <dbReference type="ARBA" id="ARBA00022960"/>
    </source>
</evidence>
<dbReference type="InterPro" id="IPR007227">
    <property type="entry name" value="Cell_shape_determining_MreD"/>
</dbReference>
<evidence type="ECO:0000256" key="6">
    <source>
        <dbReference type="ARBA" id="ARBA00022989"/>
    </source>
</evidence>
<evidence type="ECO:0000256" key="2">
    <source>
        <dbReference type="ARBA" id="ARBA00007776"/>
    </source>
</evidence>
<keyword evidence="7 8" id="KW-0472">Membrane</keyword>
<dbReference type="OrthoDB" id="2148512at2"/>
<dbReference type="GO" id="GO:0008360">
    <property type="term" value="P:regulation of cell shape"/>
    <property type="evidence" value="ECO:0007669"/>
    <property type="project" value="UniProtKB-KW"/>
</dbReference>
<dbReference type="NCBIfam" id="TIGR03426">
    <property type="entry name" value="shape_MreD"/>
    <property type="match status" value="1"/>
</dbReference>
<keyword evidence="5" id="KW-0133">Cell shape</keyword>
<evidence type="ECO:0000256" key="3">
    <source>
        <dbReference type="ARBA" id="ARBA00022475"/>
    </source>
</evidence>
<feature type="transmembrane region" description="Helical" evidence="8">
    <location>
        <begin position="146"/>
        <end position="169"/>
    </location>
</feature>
<reference evidence="10" key="1">
    <citation type="submission" date="2019-03" db="EMBL/GenBank/DDBJ databases">
        <title>Weissella sp. 26KH-42 Genome sequencing.</title>
        <authorList>
            <person name="Heo J."/>
            <person name="Kim S.-J."/>
            <person name="Kim J.-S."/>
            <person name="Hong S.-B."/>
            <person name="Kwon S.-W."/>
        </authorList>
    </citation>
    <scope>NUCLEOTIDE SEQUENCE [LARGE SCALE GENOMIC DNA]</scope>
    <source>
        <strain evidence="10">26KH-42</strain>
    </source>
</reference>
<sequence length="181" mass="20404">MFGLFGGYHTKLKWIFPLVMFFALFLDGALFSNMAGILTRGGNHILPMFLVIWLVYGVVYQLDDDGIPLYVWALVAGLIYDMFYTGIIGGFTVGLPVMIWLARELRYYLSDSVLSVLMVFILSLTVLQVFSYLAANVADLMVDTPLMYILHTFTPTLALNVVLAAVLYVPLNMLFSYLKEN</sequence>
<dbReference type="RefSeq" id="WP_133362561.1">
    <property type="nucleotide sequence ID" value="NZ_CP037940.1"/>
</dbReference>
<evidence type="ECO:0000256" key="8">
    <source>
        <dbReference type="SAM" id="Phobius"/>
    </source>
</evidence>
<dbReference type="Pfam" id="PF04093">
    <property type="entry name" value="MreD"/>
    <property type="match status" value="1"/>
</dbReference>
<feature type="transmembrane region" description="Helical" evidence="8">
    <location>
        <begin position="82"/>
        <end position="101"/>
    </location>
</feature>
<feature type="transmembrane region" description="Helical" evidence="8">
    <location>
        <begin position="113"/>
        <end position="134"/>
    </location>
</feature>
<feature type="transmembrane region" description="Helical" evidence="8">
    <location>
        <begin position="45"/>
        <end position="62"/>
    </location>
</feature>
<keyword evidence="4 8" id="KW-0812">Transmembrane</keyword>
<keyword evidence="10" id="KW-1185">Reference proteome</keyword>
<accession>A0A4P6YS81</accession>
<comment type="subcellular location">
    <subcellularLocation>
        <location evidence="1">Cell membrane</location>
        <topology evidence="1">Multi-pass membrane protein</topology>
    </subcellularLocation>
</comment>
<gene>
    <name evidence="9" type="primary">mreD</name>
    <name evidence="9" type="ORF">EQG49_02935</name>
</gene>
<keyword evidence="3" id="KW-1003">Cell membrane</keyword>
<proteinExistence type="inferred from homology"/>
<comment type="similarity">
    <text evidence="2">Belongs to the MreD family.</text>
</comment>
<evidence type="ECO:0000313" key="9">
    <source>
        <dbReference type="EMBL" id="QBO35482.1"/>
    </source>
</evidence>
<dbReference type="KEGG" id="wei:EQG49_02935"/>
<evidence type="ECO:0000313" key="10">
    <source>
        <dbReference type="Proteomes" id="UP000292886"/>
    </source>
</evidence>
<evidence type="ECO:0000256" key="4">
    <source>
        <dbReference type="ARBA" id="ARBA00022692"/>
    </source>
</evidence>
<dbReference type="GO" id="GO:0005886">
    <property type="term" value="C:plasma membrane"/>
    <property type="evidence" value="ECO:0007669"/>
    <property type="project" value="UniProtKB-SubCell"/>
</dbReference>
<dbReference type="Proteomes" id="UP000292886">
    <property type="component" value="Chromosome"/>
</dbReference>
<feature type="transmembrane region" description="Helical" evidence="8">
    <location>
        <begin position="14"/>
        <end position="38"/>
    </location>
</feature>
<dbReference type="EMBL" id="CP037940">
    <property type="protein sequence ID" value="QBO35482.1"/>
    <property type="molecule type" value="Genomic_DNA"/>
</dbReference>
<organism evidence="9 10">
    <name type="scientific">Periweissella cryptocerci</name>
    <dbReference type="NCBI Taxonomy" id="2506420"/>
    <lineage>
        <taxon>Bacteria</taxon>
        <taxon>Bacillati</taxon>
        <taxon>Bacillota</taxon>
        <taxon>Bacilli</taxon>
        <taxon>Lactobacillales</taxon>
        <taxon>Lactobacillaceae</taxon>
        <taxon>Periweissella</taxon>
    </lineage>
</organism>
<evidence type="ECO:0000256" key="1">
    <source>
        <dbReference type="ARBA" id="ARBA00004651"/>
    </source>
</evidence>
<keyword evidence="6 8" id="KW-1133">Transmembrane helix</keyword>
<evidence type="ECO:0000256" key="7">
    <source>
        <dbReference type="ARBA" id="ARBA00023136"/>
    </source>
</evidence>
<protein>
    <submittedName>
        <fullName evidence="9">Rod shape-determining protein MreD</fullName>
    </submittedName>
</protein>
<name>A0A4P6YS81_9LACO</name>